<accession>A0A4S8P111</accession>
<evidence type="ECO:0000256" key="1">
    <source>
        <dbReference type="SAM" id="Phobius"/>
    </source>
</evidence>
<dbReference type="OrthoDB" id="5192279at2"/>
<dbReference type="Proteomes" id="UP000305792">
    <property type="component" value="Unassembled WGS sequence"/>
</dbReference>
<reference evidence="2 3" key="1">
    <citation type="journal article" date="2018" name="Int. J. Syst. Evol. Microbiol.">
        <title>Glycomyces paridis sp. nov., isolated from the medicinal plant Paris polyphylla.</title>
        <authorList>
            <person name="Fang X.M."/>
            <person name="Bai J.L."/>
            <person name="Su J."/>
            <person name="Zhao L.L."/>
            <person name="Liu H.Y."/>
            <person name="Ma B.P."/>
            <person name="Zhang Y.Q."/>
            <person name="Yu L.Y."/>
        </authorList>
    </citation>
    <scope>NUCLEOTIDE SEQUENCE [LARGE SCALE GENOMIC DNA]</scope>
    <source>
        <strain evidence="2 3">CPCC 204357</strain>
    </source>
</reference>
<protein>
    <submittedName>
        <fullName evidence="2">Uncharacterized protein</fullName>
    </submittedName>
</protein>
<gene>
    <name evidence="2" type="ORF">E9998_24845</name>
</gene>
<keyword evidence="3" id="KW-1185">Reference proteome</keyword>
<dbReference type="AlphaFoldDB" id="A0A4S8P111"/>
<keyword evidence="1" id="KW-1133">Transmembrane helix</keyword>
<comment type="caution">
    <text evidence="2">The sequence shown here is derived from an EMBL/GenBank/DDBJ whole genome shotgun (WGS) entry which is preliminary data.</text>
</comment>
<feature type="transmembrane region" description="Helical" evidence="1">
    <location>
        <begin position="114"/>
        <end position="137"/>
    </location>
</feature>
<evidence type="ECO:0000313" key="2">
    <source>
        <dbReference type="EMBL" id="THV21239.1"/>
    </source>
</evidence>
<evidence type="ECO:0000313" key="3">
    <source>
        <dbReference type="Proteomes" id="UP000305792"/>
    </source>
</evidence>
<feature type="transmembrane region" description="Helical" evidence="1">
    <location>
        <begin position="12"/>
        <end position="33"/>
    </location>
</feature>
<keyword evidence="1" id="KW-0472">Membrane</keyword>
<name>A0A4S8P111_9ACTN</name>
<proteinExistence type="predicted"/>
<keyword evidence="1" id="KW-0812">Transmembrane</keyword>
<organism evidence="2 3">
    <name type="scientific">Glycomyces paridis</name>
    <dbReference type="NCBI Taxonomy" id="2126555"/>
    <lineage>
        <taxon>Bacteria</taxon>
        <taxon>Bacillati</taxon>
        <taxon>Actinomycetota</taxon>
        <taxon>Actinomycetes</taxon>
        <taxon>Glycomycetales</taxon>
        <taxon>Glycomycetaceae</taxon>
        <taxon>Glycomyces</taxon>
    </lineage>
</organism>
<feature type="transmembrane region" description="Helical" evidence="1">
    <location>
        <begin position="39"/>
        <end position="58"/>
    </location>
</feature>
<dbReference type="RefSeq" id="WP_136532442.1">
    <property type="nucleotide sequence ID" value="NZ_STGX01000028.1"/>
</dbReference>
<sequence length="275" mass="30382">MRDAIRRFGPVLFWQYAWLLAVVLPIGMLAAWIASGGSISEFLCAIGMTITAMFGLLFSKSFRAFADGGRLGRISIPEALRIPEGMTNLFVTPLLFSLIVPAQAIQPQIASRPGFSAALMVASWHGMMILTWVMWAFGGLRTDNDAIGPRTDPGPGRTRSRFAGMEDGTTSVEVEPSEALTLSEAVKDVLEAQYLPPVRGGRREWTVLVDGEAVGVVTQSWEHPRFWRPVEWSADPKTPFEGREVSFRFKPPTTTLRDQIARAGWADLSKGQERQ</sequence>
<dbReference type="EMBL" id="STGX01000028">
    <property type="protein sequence ID" value="THV21239.1"/>
    <property type="molecule type" value="Genomic_DNA"/>
</dbReference>